<dbReference type="InterPro" id="IPR000073">
    <property type="entry name" value="AB_hydrolase_1"/>
</dbReference>
<keyword evidence="9" id="KW-0753">Steroid metabolism</keyword>
<dbReference type="RefSeq" id="WP_377503238.1">
    <property type="nucleotide sequence ID" value="NZ_JBHMDO010000057.1"/>
</dbReference>
<keyword evidence="8" id="KW-1207">Sterol metabolism</keyword>
<protein>
    <recommendedName>
        <fullName evidence="14">Cholesterol oxidase</fullName>
        <ecNumber evidence="13">1.1.3.6</ecNumber>
        <ecNumber evidence="11">5.3.3.1</ecNumber>
    </recommendedName>
    <alternativeName>
        <fullName evidence="15">Cholesterol isomerase</fullName>
    </alternativeName>
</protein>
<evidence type="ECO:0000313" key="17">
    <source>
        <dbReference type="EMBL" id="MFB9331163.1"/>
    </source>
</evidence>
<dbReference type="InterPro" id="IPR007867">
    <property type="entry name" value="GMC_OxRtase_C"/>
</dbReference>
<accession>A0ABV5L123</accession>
<dbReference type="Gene3D" id="3.40.50.1820">
    <property type="entry name" value="alpha/beta hydrolase"/>
    <property type="match status" value="1"/>
</dbReference>
<feature type="domain" description="4Fe-4S ferredoxin-type" evidence="16">
    <location>
        <begin position="192"/>
        <end position="222"/>
    </location>
</feature>
<dbReference type="InterPro" id="IPR000172">
    <property type="entry name" value="GMC_OxRdtase_N"/>
</dbReference>
<evidence type="ECO:0000256" key="14">
    <source>
        <dbReference type="ARBA" id="ARBA00049744"/>
    </source>
</evidence>
<dbReference type="SUPFAM" id="SSF51905">
    <property type="entry name" value="FAD/NAD(P)-binding domain"/>
    <property type="match status" value="1"/>
</dbReference>
<dbReference type="GO" id="GO:0016787">
    <property type="term" value="F:hydrolase activity"/>
    <property type="evidence" value="ECO:0007669"/>
    <property type="project" value="UniProtKB-KW"/>
</dbReference>
<keyword evidence="5" id="KW-0274">FAD</keyword>
<evidence type="ECO:0000256" key="2">
    <source>
        <dbReference type="ARBA" id="ARBA00010790"/>
    </source>
</evidence>
<dbReference type="EMBL" id="JBHMDO010000057">
    <property type="protein sequence ID" value="MFB9331163.1"/>
    <property type="molecule type" value="Genomic_DNA"/>
</dbReference>
<dbReference type="Gene3D" id="3.50.50.60">
    <property type="entry name" value="FAD/NAD(P)-binding domain"/>
    <property type="match status" value="3"/>
</dbReference>
<evidence type="ECO:0000256" key="15">
    <source>
        <dbReference type="ARBA" id="ARBA00049778"/>
    </source>
</evidence>
<evidence type="ECO:0000256" key="5">
    <source>
        <dbReference type="ARBA" id="ARBA00022827"/>
    </source>
</evidence>
<evidence type="ECO:0000256" key="4">
    <source>
        <dbReference type="ARBA" id="ARBA00022630"/>
    </source>
</evidence>
<evidence type="ECO:0000256" key="8">
    <source>
        <dbReference type="ARBA" id="ARBA00023166"/>
    </source>
</evidence>
<evidence type="ECO:0000256" key="12">
    <source>
        <dbReference type="ARBA" id="ARBA00049645"/>
    </source>
</evidence>
<keyword evidence="10" id="KW-0413">Isomerase</keyword>
<evidence type="ECO:0000256" key="1">
    <source>
        <dbReference type="ARBA" id="ARBA00001974"/>
    </source>
</evidence>
<evidence type="ECO:0000256" key="9">
    <source>
        <dbReference type="ARBA" id="ARBA00023221"/>
    </source>
</evidence>
<reference evidence="17 18" key="1">
    <citation type="submission" date="2024-09" db="EMBL/GenBank/DDBJ databases">
        <authorList>
            <person name="Sun Q."/>
            <person name="Mori K."/>
        </authorList>
    </citation>
    <scope>NUCLEOTIDE SEQUENCE [LARGE SCALE GENOMIC DNA]</scope>
    <source>
        <strain evidence="17 18">TISTR 2452</strain>
    </source>
</reference>
<evidence type="ECO:0000256" key="3">
    <source>
        <dbReference type="ARBA" id="ARBA00022548"/>
    </source>
</evidence>
<evidence type="ECO:0000256" key="13">
    <source>
        <dbReference type="ARBA" id="ARBA00049723"/>
    </source>
</evidence>
<comment type="pathway">
    <text evidence="12">Steroid metabolism; cholesterol degradation.</text>
</comment>
<keyword evidence="17" id="KW-0378">Hydrolase</keyword>
<keyword evidence="4" id="KW-0285">Flavoprotein</keyword>
<keyword evidence="7" id="KW-0443">Lipid metabolism</keyword>
<evidence type="ECO:0000313" key="18">
    <source>
        <dbReference type="Proteomes" id="UP001589747"/>
    </source>
</evidence>
<dbReference type="InterPro" id="IPR052542">
    <property type="entry name" value="Cholesterol_Oxidase"/>
</dbReference>
<dbReference type="InterPro" id="IPR029058">
    <property type="entry name" value="AB_hydrolase_fold"/>
</dbReference>
<dbReference type="EC" id="1.1.3.6" evidence="13"/>
<comment type="similarity">
    <text evidence="2">Belongs to the GMC oxidoreductase family.</text>
</comment>
<sequence length="1158" mass="129681">MKMQRLSLSHDKIKPHYQVIVIGSGYGGSIAASRLSRAGLQVGLFERGKEFIPGEFPSTELEAAKELSFRLPDHSIGSTTGLYQFHVDNDINVLTGCGLGGTSLINANVMLKADPRVFDDPCWPEEIRRDVKTLIEDGYQLAKEMIKPVPYPNKYPPLPKSKALEKSANYMGYPFSKPEIAVNFQEYKEGINHVGINQSPCVCCGDCVSGCNYGAKNTLAMNYLPDAHNFGAEIFTQINVNHIEKKNDRFLVYYHLMQEGNDFKIPNKSMFVSADIVILSAGSLGSTEILLRSKARGLPLSNQIGRHFTGNGDVLAFGYNTETEINGVGFGFLDPNSMDPVGPCITSMIDLRGQTSLNDGMVIEEGSIPSLLSNILPAKLALSSKYQYDPISSSIVDNIDEAHREFESVFQGARTGSVRNTQTYLVMAHDDSNGQLFLHEQTDRLRIDWIDVGKQPIFDSINNKLKQATTALGGGQHLTNPLWSNLFDKHLVTVHPMGGCIMSEDAEKGVVNHKGQVFSGPEGSNVYEGLYVCDGSIIPRSLGVNPLLTISALAERNCHLLAEDRDLKIDFELPSHPPKEVPAPRLLGLTFTETMKGFFTAEPTDNYRDAYQIGRNTHTQLNFTITVHISDLDEMIEKPDTRASITGTIEAPALSTKSLSINNGDFYLFRINPDVPEAKEMRYRLQFSSIEGRSFLMEGFKNIRHDSILDLWSDTTTLYVSLSEIMDSNAVLLGRGILINEKEDFVKQLSTIRILNESDPIEQMKAIARFGTFFAGTLYETYGSIFAKEHVFNPSAPPRKKRPLRTEVPELHYFVTGDGANLRLTRYRGGDKGPIMLSHGFGVSSIIFSLDTIETNLLEYLCSHGYDVWLFDWRASIELSYHHKQFTLDDVATYDYPAAVGTIQKITGAATIDVLAHCVGAATLTMSMLKGLQGIRSIILTQIGAHFKPPLLNRLKVGIYTPTFLRALGIDSLQAYSDARDDWSDRLYNQVLKLYPLPEEERCHSPVCRRATFMYGLLFEHEQLNNLTHECLYEMFGGGNMTAFEHLALVFREEKLLRHDGADTYMKHFDRLALPITFIHGEKNQVNTPEGTKLTYNQLCEHNDPSLYKHYVIPNYGHIDCLFGKNAVRDVYPQIIEHLERVHESKNDFLKRQSVFNS</sequence>
<dbReference type="PANTHER" id="PTHR47470:SF1">
    <property type="entry name" value="FAD-DEPENDENT OXIDOREDUCTASE 2 FAD BINDING DOMAIN-CONTAINING PROTEIN"/>
    <property type="match status" value="1"/>
</dbReference>
<keyword evidence="6" id="KW-0560">Oxidoreductase</keyword>
<evidence type="ECO:0000259" key="16">
    <source>
        <dbReference type="PROSITE" id="PS51379"/>
    </source>
</evidence>
<organism evidence="17 18">
    <name type="scientific">Paenibacillus aurantiacus</name>
    <dbReference type="NCBI Taxonomy" id="1936118"/>
    <lineage>
        <taxon>Bacteria</taxon>
        <taxon>Bacillati</taxon>
        <taxon>Bacillota</taxon>
        <taxon>Bacilli</taxon>
        <taxon>Bacillales</taxon>
        <taxon>Paenibacillaceae</taxon>
        <taxon>Paenibacillus</taxon>
    </lineage>
</organism>
<dbReference type="Pfam" id="PF00732">
    <property type="entry name" value="GMC_oxred_N"/>
    <property type="match status" value="1"/>
</dbReference>
<name>A0ABV5L123_9BACL</name>
<dbReference type="SUPFAM" id="SSF53474">
    <property type="entry name" value="alpha/beta-Hydrolases"/>
    <property type="match status" value="1"/>
</dbReference>
<evidence type="ECO:0000256" key="11">
    <source>
        <dbReference type="ARBA" id="ARBA00038856"/>
    </source>
</evidence>
<evidence type="ECO:0000256" key="10">
    <source>
        <dbReference type="ARBA" id="ARBA00023235"/>
    </source>
</evidence>
<dbReference type="Pfam" id="PF05199">
    <property type="entry name" value="GMC_oxred_C"/>
    <property type="match status" value="1"/>
</dbReference>
<dbReference type="Pfam" id="PF00561">
    <property type="entry name" value="Abhydrolase_1"/>
    <property type="match status" value="1"/>
</dbReference>
<keyword evidence="3" id="KW-0153">Cholesterol metabolism</keyword>
<dbReference type="InterPro" id="IPR017896">
    <property type="entry name" value="4Fe4S_Fe-S-bd"/>
</dbReference>
<dbReference type="EC" id="5.3.3.1" evidence="11"/>
<evidence type="ECO:0000256" key="6">
    <source>
        <dbReference type="ARBA" id="ARBA00023002"/>
    </source>
</evidence>
<keyword evidence="18" id="KW-1185">Reference proteome</keyword>
<comment type="caution">
    <text evidence="17">The sequence shown here is derived from an EMBL/GenBank/DDBJ whole genome shotgun (WGS) entry which is preliminary data.</text>
</comment>
<dbReference type="PROSITE" id="PS51379">
    <property type="entry name" value="4FE4S_FER_2"/>
    <property type="match status" value="1"/>
</dbReference>
<proteinExistence type="inferred from homology"/>
<comment type="cofactor">
    <cofactor evidence="1">
        <name>FAD</name>
        <dbReference type="ChEBI" id="CHEBI:57692"/>
    </cofactor>
</comment>
<evidence type="ECO:0000256" key="7">
    <source>
        <dbReference type="ARBA" id="ARBA00023098"/>
    </source>
</evidence>
<dbReference type="Proteomes" id="UP001589747">
    <property type="component" value="Unassembled WGS sequence"/>
</dbReference>
<dbReference type="PANTHER" id="PTHR47470">
    <property type="entry name" value="CHOLESTEROL OXIDASE"/>
    <property type="match status" value="1"/>
</dbReference>
<dbReference type="InterPro" id="IPR036188">
    <property type="entry name" value="FAD/NAD-bd_sf"/>
</dbReference>
<gene>
    <name evidence="17" type="ORF">ACFFSY_35005</name>
</gene>